<proteinExistence type="predicted"/>
<evidence type="ECO:0000313" key="1">
    <source>
        <dbReference type="EMBL" id="BDR55442.1"/>
    </source>
</evidence>
<dbReference type="RefSeq" id="WP_317696736.1">
    <property type="nucleotide sequence ID" value="NZ_AP026801.1"/>
</dbReference>
<reference evidence="1 2" key="1">
    <citation type="journal article" date="2023" name="Microbiol. Spectr.">
        <title>Symbiosis of Carpenter Bees with Uncharacterized Lactic Acid Bacteria Showing NAD Auxotrophy.</title>
        <authorList>
            <person name="Kawasaki S."/>
            <person name="Ozawa K."/>
            <person name="Mori T."/>
            <person name="Yamamoto A."/>
            <person name="Ito M."/>
            <person name="Ohkuma M."/>
            <person name="Sakamoto M."/>
            <person name="Matsutani M."/>
        </authorList>
    </citation>
    <scope>NUCLEOTIDE SEQUENCE [LARGE SCALE GENOMIC DNA]</scope>
    <source>
        <strain evidence="1 2">KimC2</strain>
    </source>
</reference>
<name>A0AAU9D3M4_9LACO</name>
<gene>
    <name evidence="1" type="ORF">KIMC2_00040</name>
</gene>
<keyword evidence="2" id="KW-1185">Reference proteome</keyword>
<dbReference type="Proteomes" id="UP001321804">
    <property type="component" value="Chromosome"/>
</dbReference>
<dbReference type="KEGG" id="xak:KIMC2_00040"/>
<dbReference type="EMBL" id="AP026801">
    <property type="protein sequence ID" value="BDR55442.1"/>
    <property type="molecule type" value="Genomic_DNA"/>
</dbReference>
<evidence type="ECO:0000313" key="2">
    <source>
        <dbReference type="Proteomes" id="UP001321804"/>
    </source>
</evidence>
<sequence length="70" mass="7983">MAKEISFDRLEMASYSVMAAKNIGLDVDTSYRLANEINRLIDASKLNPDFRSILMNQAKQWFDENAPKEG</sequence>
<organism evidence="1 2">
    <name type="scientific">Xylocopilactobacillus apis</name>
    <dbReference type="NCBI Taxonomy" id="2932183"/>
    <lineage>
        <taxon>Bacteria</taxon>
        <taxon>Bacillati</taxon>
        <taxon>Bacillota</taxon>
        <taxon>Bacilli</taxon>
        <taxon>Lactobacillales</taxon>
        <taxon>Lactobacillaceae</taxon>
        <taxon>Xylocopilactobacillus</taxon>
    </lineage>
</organism>
<accession>A0AAU9D3M4</accession>
<protein>
    <submittedName>
        <fullName evidence="1">Uncharacterized protein</fullName>
    </submittedName>
</protein>
<dbReference type="AlphaFoldDB" id="A0AAU9D3M4"/>